<dbReference type="Proteomes" id="UP000070578">
    <property type="component" value="Unassembled WGS sequence"/>
</dbReference>
<dbReference type="EMBL" id="LSLI01000262">
    <property type="protein sequence ID" value="KXS30430.1"/>
    <property type="molecule type" value="Genomic_DNA"/>
</dbReference>
<dbReference type="PATRIC" id="fig|1796491.3.peg.3784"/>
<organism evidence="1 2">
    <name type="scientific">Candidatus Gallionella acididurans</name>
    <dbReference type="NCBI Taxonomy" id="1796491"/>
    <lineage>
        <taxon>Bacteria</taxon>
        <taxon>Pseudomonadati</taxon>
        <taxon>Pseudomonadota</taxon>
        <taxon>Betaproteobacteria</taxon>
        <taxon>Nitrosomonadales</taxon>
        <taxon>Gallionellaceae</taxon>
        <taxon>Gallionella</taxon>
    </lineage>
</organism>
<dbReference type="AlphaFoldDB" id="A0A139BN71"/>
<proteinExistence type="predicted"/>
<dbReference type="PANTHER" id="PTHR36455">
    <property type="match status" value="1"/>
</dbReference>
<reference evidence="1 2" key="2">
    <citation type="submission" date="2016-03" db="EMBL/GenBank/DDBJ databases">
        <title>New uncultured bacterium of the family Gallionellaceae from acid mine drainage: description and reconstruction of genome based on metagenomic analysis of microbial community.</title>
        <authorList>
            <person name="Kadnikov V."/>
            <person name="Ivasenko D."/>
            <person name="Beletsky A."/>
            <person name="Mardanov A."/>
            <person name="Danilova E."/>
            <person name="Pimenov N."/>
            <person name="Karnachuk O."/>
            <person name="Ravin N."/>
        </authorList>
    </citation>
    <scope>NUCLEOTIDE SEQUENCE [LARGE SCALE GENOMIC DNA]</scope>
    <source>
        <strain evidence="1">ShG14-8</strain>
    </source>
</reference>
<dbReference type="NCBIfam" id="NF033819">
    <property type="entry name" value="IS66_TnpB"/>
    <property type="match status" value="1"/>
</dbReference>
<evidence type="ECO:0000313" key="2">
    <source>
        <dbReference type="Proteomes" id="UP000070578"/>
    </source>
</evidence>
<dbReference type="Pfam" id="PF05717">
    <property type="entry name" value="TnpB_IS66"/>
    <property type="match status" value="1"/>
</dbReference>
<protein>
    <submittedName>
        <fullName evidence="1">Cytochrome O ubiquinol oxidase</fullName>
    </submittedName>
</protein>
<sequence length="112" mass="13315">MIRPEQVFLHAAPVDMRWSMDRLSLLIQQIDGRSPCDGTAYGFTNRNYSRLKLLIWDGTGVWLCHRRLHKGRFRWPSPDETLFRMDAEQWHWLTTGVDWQRLCATPSATWRV</sequence>
<accession>A0A139BN71</accession>
<comment type="caution">
    <text evidence="1">The sequence shown here is derived from an EMBL/GenBank/DDBJ whole genome shotgun (WGS) entry which is preliminary data.</text>
</comment>
<evidence type="ECO:0000313" key="1">
    <source>
        <dbReference type="EMBL" id="KXS30430.1"/>
    </source>
</evidence>
<dbReference type="PANTHER" id="PTHR36455:SF1">
    <property type="entry name" value="BLR8292 PROTEIN"/>
    <property type="match status" value="1"/>
</dbReference>
<dbReference type="InterPro" id="IPR008878">
    <property type="entry name" value="Transposase_IS66_Orf2"/>
</dbReference>
<reference evidence="1 2" key="1">
    <citation type="submission" date="2016-02" db="EMBL/GenBank/DDBJ databases">
        <authorList>
            <person name="Wen L."/>
            <person name="He K."/>
            <person name="Yang H."/>
        </authorList>
    </citation>
    <scope>NUCLEOTIDE SEQUENCE [LARGE SCALE GENOMIC DNA]</scope>
    <source>
        <strain evidence="1">ShG14-8</strain>
    </source>
</reference>
<gene>
    <name evidence="1" type="ORF">AWT59_3445</name>
</gene>
<name>A0A139BN71_9PROT</name>